<sequence>MIGILIPAHNEQDLLAQCLQAALAAARHPGLNGEAVMVTLVLDSCSDGSADIAANYDIKVLPIKARNVGIARGTGAQWLLDQGARWISCTDADSLVADDWLVAQLALNADAVCGTVRIEDWGTLIDTPAQARYLAAYQGQDGHRHIHGANLGFSARAYRQAGGFQPLACHEDVHLVKQFQACGASIAWSHRPRVTTSARLECRAKGGFGDYLKSLLAGPGPDQHQPDSRPGAL</sequence>
<evidence type="ECO:0000256" key="3">
    <source>
        <dbReference type="ARBA" id="ARBA00022519"/>
    </source>
</evidence>
<keyword evidence="2" id="KW-1003">Cell membrane</keyword>
<keyword evidence="6" id="KW-0472">Membrane</keyword>
<comment type="caution">
    <text evidence="8">The sequence shown here is derived from an EMBL/GenBank/DDBJ whole genome shotgun (WGS) entry which is preliminary data.</text>
</comment>
<dbReference type="InterPro" id="IPR029044">
    <property type="entry name" value="Nucleotide-diphossugar_trans"/>
</dbReference>
<dbReference type="AlphaFoldDB" id="A0A853ZSP1"/>
<dbReference type="Proteomes" id="UP000185990">
    <property type="component" value="Unassembled WGS sequence"/>
</dbReference>
<keyword evidence="3" id="KW-0997">Cell inner membrane</keyword>
<proteinExistence type="predicted"/>
<dbReference type="Gene3D" id="3.90.550.10">
    <property type="entry name" value="Spore Coat Polysaccharide Biosynthesis Protein SpsA, Chain A"/>
    <property type="match status" value="1"/>
</dbReference>
<feature type="domain" description="Glycosyltransferase 2-like" evidence="7">
    <location>
        <begin position="4"/>
        <end position="149"/>
    </location>
</feature>
<dbReference type="InterPro" id="IPR001173">
    <property type="entry name" value="Glyco_trans_2-like"/>
</dbReference>
<comment type="subcellular location">
    <subcellularLocation>
        <location evidence="1">Cell membrane</location>
    </subcellularLocation>
</comment>
<evidence type="ECO:0000259" key="7">
    <source>
        <dbReference type="Pfam" id="PF00535"/>
    </source>
</evidence>
<keyword evidence="5 8" id="KW-0808">Transferase</keyword>
<dbReference type="PANTHER" id="PTHR43646:SF2">
    <property type="entry name" value="GLYCOSYLTRANSFERASE 2-LIKE DOMAIN-CONTAINING PROTEIN"/>
    <property type="match status" value="1"/>
</dbReference>
<evidence type="ECO:0000256" key="6">
    <source>
        <dbReference type="ARBA" id="ARBA00023136"/>
    </source>
</evidence>
<dbReference type="EMBL" id="MPJD01000025">
    <property type="protein sequence ID" value="OKA20829.1"/>
    <property type="molecule type" value="Genomic_DNA"/>
</dbReference>
<dbReference type="Pfam" id="PF00535">
    <property type="entry name" value="Glycos_transf_2"/>
    <property type="match status" value="1"/>
</dbReference>
<dbReference type="GO" id="GO:0016757">
    <property type="term" value="F:glycosyltransferase activity"/>
    <property type="evidence" value="ECO:0007669"/>
    <property type="project" value="UniProtKB-KW"/>
</dbReference>
<evidence type="ECO:0000256" key="2">
    <source>
        <dbReference type="ARBA" id="ARBA00022475"/>
    </source>
</evidence>
<dbReference type="GO" id="GO:0005886">
    <property type="term" value="C:plasma membrane"/>
    <property type="evidence" value="ECO:0007669"/>
    <property type="project" value="UniProtKB-SubCell"/>
</dbReference>
<reference evidence="8 9" key="1">
    <citation type="submission" date="2016-11" db="EMBL/GenBank/DDBJ databases">
        <title>Draft genome of Pseudomonas versuta A4R1.12.</title>
        <authorList>
            <person name="See-Too W.-S."/>
        </authorList>
    </citation>
    <scope>NUCLEOTIDE SEQUENCE [LARGE SCALE GENOMIC DNA]</scope>
    <source>
        <strain evidence="8 9">A4R1.12</strain>
    </source>
</reference>
<keyword evidence="4" id="KW-0328">Glycosyltransferase</keyword>
<evidence type="ECO:0000256" key="1">
    <source>
        <dbReference type="ARBA" id="ARBA00004236"/>
    </source>
</evidence>
<dbReference type="SUPFAM" id="SSF53448">
    <property type="entry name" value="Nucleotide-diphospho-sugar transferases"/>
    <property type="match status" value="1"/>
</dbReference>
<organism evidence="8 9">
    <name type="scientific">Pseudomonas versuta</name>
    <dbReference type="NCBI Taxonomy" id="1788301"/>
    <lineage>
        <taxon>Bacteria</taxon>
        <taxon>Pseudomonadati</taxon>
        <taxon>Pseudomonadota</taxon>
        <taxon>Gammaproteobacteria</taxon>
        <taxon>Pseudomonadales</taxon>
        <taxon>Pseudomonadaceae</taxon>
        <taxon>Pseudomonas</taxon>
    </lineage>
</organism>
<evidence type="ECO:0000313" key="9">
    <source>
        <dbReference type="Proteomes" id="UP000185990"/>
    </source>
</evidence>
<protein>
    <submittedName>
        <fullName evidence="8">Glycosyl transferase</fullName>
    </submittedName>
</protein>
<evidence type="ECO:0000313" key="8">
    <source>
        <dbReference type="EMBL" id="OKA20829.1"/>
    </source>
</evidence>
<dbReference type="RefSeq" id="WP_073510007.1">
    <property type="nucleotide sequence ID" value="NZ_MPJD01000025.1"/>
</dbReference>
<accession>A0A853ZSP1</accession>
<dbReference type="PANTHER" id="PTHR43646">
    <property type="entry name" value="GLYCOSYLTRANSFERASE"/>
    <property type="match status" value="1"/>
</dbReference>
<gene>
    <name evidence="8" type="ORF">BOH74_15900</name>
</gene>
<evidence type="ECO:0000256" key="5">
    <source>
        <dbReference type="ARBA" id="ARBA00022679"/>
    </source>
</evidence>
<evidence type="ECO:0000256" key="4">
    <source>
        <dbReference type="ARBA" id="ARBA00022676"/>
    </source>
</evidence>
<name>A0A853ZSP1_9PSED</name>